<dbReference type="EMBL" id="CP053015">
    <property type="protein sequence ID" value="QJQ32798.1"/>
    <property type="molecule type" value="Genomic_DNA"/>
</dbReference>
<keyword evidence="2" id="KW-1185">Reference proteome</keyword>
<dbReference type="Pfam" id="PF13773">
    <property type="entry name" value="DUF4170"/>
    <property type="match status" value="1"/>
</dbReference>
<dbReference type="RefSeq" id="WP_169946420.1">
    <property type="nucleotide sequence ID" value="NZ_CP053015.1"/>
</dbReference>
<accession>A0A6M4AUI5</accession>
<gene>
    <name evidence="1" type="ORF">GV829_10380</name>
</gene>
<dbReference type="Proteomes" id="UP000503018">
    <property type="component" value="Chromosome"/>
</dbReference>
<dbReference type="KEGG" id="slan:GV829_10380"/>
<dbReference type="Gene3D" id="3.30.70.2400">
    <property type="entry name" value="Uncharacterised protein PF13773, DUF4170"/>
    <property type="match status" value="1"/>
</dbReference>
<sequence>MGKLLHLVMGGRVKDPQGLDFVNLEEMDIVGVYPNYKAAEKAWRGAAQRTVDDAEMRYVVVHLHRLLDPDEHEPVPDSED</sequence>
<reference evidence="1 2" key="1">
    <citation type="submission" date="2020-01" db="EMBL/GenBank/DDBJ databases">
        <title>Sphingomonas sp. strain CSW-10.</title>
        <authorList>
            <person name="Chen W.-M."/>
        </authorList>
    </citation>
    <scope>NUCLEOTIDE SEQUENCE [LARGE SCALE GENOMIC DNA]</scope>
    <source>
        <strain evidence="1 2">CSW-10</strain>
    </source>
</reference>
<evidence type="ECO:0000313" key="1">
    <source>
        <dbReference type="EMBL" id="QJQ32798.1"/>
    </source>
</evidence>
<dbReference type="AlphaFoldDB" id="A0A6M4AUI5"/>
<protein>
    <submittedName>
        <fullName evidence="1">DUF4170 domain-containing protein</fullName>
    </submittedName>
</protein>
<evidence type="ECO:0000313" key="2">
    <source>
        <dbReference type="Proteomes" id="UP000503018"/>
    </source>
</evidence>
<dbReference type="InterPro" id="IPR025226">
    <property type="entry name" value="DUF4170"/>
</dbReference>
<proteinExistence type="predicted"/>
<organism evidence="1 2">
    <name type="scientific">Sphingomonas lacunae</name>
    <dbReference type="NCBI Taxonomy" id="2698828"/>
    <lineage>
        <taxon>Bacteria</taxon>
        <taxon>Pseudomonadati</taxon>
        <taxon>Pseudomonadota</taxon>
        <taxon>Alphaproteobacteria</taxon>
        <taxon>Sphingomonadales</taxon>
        <taxon>Sphingomonadaceae</taxon>
        <taxon>Sphingomonas</taxon>
    </lineage>
</organism>
<name>A0A6M4AUI5_9SPHN</name>